<gene>
    <name evidence="2" type="ORF">C0674_11085</name>
    <name evidence="1" type="ORF">St703_22500</name>
</gene>
<evidence type="ECO:0000313" key="1">
    <source>
        <dbReference type="EMBL" id="BBN99545.1"/>
    </source>
</evidence>
<dbReference type="AlphaFoldDB" id="A0A410DAN2"/>
<dbReference type="EMBL" id="CP025688">
    <property type="protein sequence ID" value="QAA23129.1"/>
    <property type="molecule type" value="Genomic_DNA"/>
</dbReference>
<accession>A0A410DAN2</accession>
<dbReference type="EMBL" id="AP021853">
    <property type="protein sequence ID" value="BBN99545.1"/>
    <property type="molecule type" value="Genomic_DNA"/>
</dbReference>
<organism evidence="1 4">
    <name type="scientific">Sporolactobacillus terrae</name>
    <dbReference type="NCBI Taxonomy" id="269673"/>
    <lineage>
        <taxon>Bacteria</taxon>
        <taxon>Bacillati</taxon>
        <taxon>Bacillota</taxon>
        <taxon>Bacilli</taxon>
        <taxon>Bacillales</taxon>
        <taxon>Sporolactobacillaceae</taxon>
        <taxon>Sporolactobacillus</taxon>
    </lineage>
</organism>
<protein>
    <submittedName>
        <fullName evidence="1">Uncharacterized protein</fullName>
    </submittedName>
</protein>
<keyword evidence="3" id="KW-1185">Reference proteome</keyword>
<dbReference type="Proteomes" id="UP000285882">
    <property type="component" value="Chromosome"/>
</dbReference>
<sequence>MRAKQKELLTLICLLLVLSLFYFKMIVNPPIVPQNKDGQTHFTEVNTSDSKTLKPKTEEKVNRKLLVEVPLIK</sequence>
<proteinExistence type="predicted"/>
<reference evidence="2 3" key="1">
    <citation type="submission" date="2018-01" db="EMBL/GenBank/DDBJ databases">
        <title>Complete genome sequencing of Sporolactobacillus terrae DLG3.</title>
        <authorList>
            <person name="Nam Y.-D."/>
            <person name="Kang J."/>
            <person name="Chung W.-H."/>
        </authorList>
    </citation>
    <scope>NUCLEOTIDE SEQUENCE [LARGE SCALE GENOMIC DNA]</scope>
    <source>
        <strain evidence="2 3">DLG3</strain>
    </source>
</reference>
<evidence type="ECO:0000313" key="4">
    <source>
        <dbReference type="Proteomes" id="UP000326951"/>
    </source>
</evidence>
<dbReference type="Proteomes" id="UP000326951">
    <property type="component" value="Chromosome"/>
</dbReference>
<dbReference type="RefSeq" id="WP_028975946.1">
    <property type="nucleotide sequence ID" value="NZ_AP021853.1"/>
</dbReference>
<evidence type="ECO:0000313" key="3">
    <source>
        <dbReference type="Proteomes" id="UP000285882"/>
    </source>
</evidence>
<evidence type="ECO:0000313" key="2">
    <source>
        <dbReference type="EMBL" id="QAA23129.1"/>
    </source>
</evidence>
<reference evidence="1 4" key="2">
    <citation type="submission" date="2019-09" db="EMBL/GenBank/DDBJ databases">
        <title>Complete genome sequence of Sporolactobacillus terrae 70-3.</title>
        <authorList>
            <person name="Tanaka N."/>
            <person name="Shiwa Y."/>
            <person name="Fujita N."/>
            <person name="Tanasupawat S."/>
        </authorList>
    </citation>
    <scope>NUCLEOTIDE SEQUENCE [LARGE SCALE GENOMIC DNA]</scope>
    <source>
        <strain evidence="1 4">70-3</strain>
    </source>
</reference>
<name>A0A410DAN2_9BACL</name>